<dbReference type="GO" id="GO:0017056">
    <property type="term" value="F:structural constituent of nuclear pore"/>
    <property type="evidence" value="ECO:0007669"/>
    <property type="project" value="InterPro"/>
</dbReference>
<evidence type="ECO:0000256" key="1">
    <source>
        <dbReference type="ARBA" id="ARBA00004259"/>
    </source>
</evidence>
<dbReference type="InterPro" id="IPR037624">
    <property type="entry name" value="Nup133-like"/>
</dbReference>
<evidence type="ECO:0000256" key="8">
    <source>
        <dbReference type="SAM" id="MobiDB-lite"/>
    </source>
</evidence>
<name>A0A4S4LYY7_9AGAM</name>
<comment type="similarity">
    <text evidence="2">Belongs to the nucleoporin Nup133 family.</text>
</comment>
<dbReference type="PANTHER" id="PTHR13405">
    <property type="entry name" value="NUCLEAR PORE COMPLEX PROTEIN NUP133"/>
    <property type="match status" value="1"/>
</dbReference>
<evidence type="ECO:0000313" key="12">
    <source>
        <dbReference type="Proteomes" id="UP000310158"/>
    </source>
</evidence>
<evidence type="ECO:0000259" key="9">
    <source>
        <dbReference type="Pfam" id="PF03177"/>
    </source>
</evidence>
<gene>
    <name evidence="11" type="ORF">EW146_g3080</name>
</gene>
<feature type="compositionally biased region" description="Low complexity" evidence="8">
    <location>
        <begin position="44"/>
        <end position="61"/>
    </location>
</feature>
<dbReference type="GO" id="GO:0031080">
    <property type="term" value="C:nuclear pore outer ring"/>
    <property type="evidence" value="ECO:0007669"/>
    <property type="project" value="TreeGrafter"/>
</dbReference>
<evidence type="ECO:0000256" key="4">
    <source>
        <dbReference type="ARBA" id="ARBA00022816"/>
    </source>
</evidence>
<comment type="subcellular location">
    <subcellularLocation>
        <location evidence="1">Nucleus envelope</location>
    </subcellularLocation>
</comment>
<feature type="region of interest" description="Disordered" evidence="8">
    <location>
        <begin position="1"/>
        <end position="61"/>
    </location>
</feature>
<evidence type="ECO:0000256" key="5">
    <source>
        <dbReference type="ARBA" id="ARBA00022927"/>
    </source>
</evidence>
<feature type="domain" description="Nucleoporin Nup133/Nup155-like N-terminal" evidence="10">
    <location>
        <begin position="92"/>
        <end position="438"/>
    </location>
</feature>
<dbReference type="OrthoDB" id="103454at2759"/>
<dbReference type="GO" id="GO:0016973">
    <property type="term" value="P:poly(A)+ mRNA export from nucleus"/>
    <property type="evidence" value="ECO:0007669"/>
    <property type="project" value="TreeGrafter"/>
</dbReference>
<dbReference type="Pfam" id="PF03177">
    <property type="entry name" value="Nucleoporin_C"/>
    <property type="match status" value="1"/>
</dbReference>
<dbReference type="Gene3D" id="1.20.58.1380">
    <property type="match status" value="1"/>
</dbReference>
<dbReference type="GO" id="GO:0006606">
    <property type="term" value="P:protein import into nucleus"/>
    <property type="evidence" value="ECO:0007669"/>
    <property type="project" value="TreeGrafter"/>
</dbReference>
<evidence type="ECO:0000256" key="7">
    <source>
        <dbReference type="ARBA" id="ARBA00023242"/>
    </source>
</evidence>
<accession>A0A4S4LYY7</accession>
<dbReference type="InterPro" id="IPR007187">
    <property type="entry name" value="Nucleoporin_Nup133/Nup155_C"/>
</dbReference>
<organism evidence="11 12">
    <name type="scientific">Bondarzewia mesenterica</name>
    <dbReference type="NCBI Taxonomy" id="1095465"/>
    <lineage>
        <taxon>Eukaryota</taxon>
        <taxon>Fungi</taxon>
        <taxon>Dikarya</taxon>
        <taxon>Basidiomycota</taxon>
        <taxon>Agaricomycotina</taxon>
        <taxon>Agaricomycetes</taxon>
        <taxon>Russulales</taxon>
        <taxon>Bondarzewiaceae</taxon>
        <taxon>Bondarzewia</taxon>
    </lineage>
</organism>
<comment type="caution">
    <text evidence="11">The sequence shown here is derived from an EMBL/GenBank/DDBJ whole genome shotgun (WGS) entry which is preliminary data.</text>
</comment>
<protein>
    <recommendedName>
        <fullName evidence="13">Nucleoporin Nup133/Nup155-like C-terminal domain-containing protein</fullName>
    </recommendedName>
</protein>
<evidence type="ECO:0000256" key="2">
    <source>
        <dbReference type="ARBA" id="ARBA00005569"/>
    </source>
</evidence>
<proteinExistence type="inferred from homology"/>
<keyword evidence="7" id="KW-0539">Nucleus</keyword>
<sequence>MAAFTASPVPPRRTNRTTPRLSPPPRRVARGGKPTSRLGTPARSGTRPPSSSKGSSPAPYGMDIDEGLIQRALRPNAVFAKSNELLVAFHAHLPAEVKQILRNADFFRDAYSGGIDTSTGFALVATSQTCFVWQHTQGLLGIPTCYIFSCPVDYSQAAPFHSFVPYGSSREPGLVLLSPSGEIRCWDSIGIGLAGGEHYSKIQLELEAGENTTSLTRSDPQTYIASTSRGRLFRFTLTSTGGKYHLTSRLFSRPYSSLSLSRFFPVIWASPVLQPEAGSITAIALGAKNNLGRDIWALIESRIQQWNMASEGWEEIVFEEDVMSIIRPALQELIRTPSAADFYLDVELLDVAFESSGKLVFLTSHSGTEDDTSMDTAATPRRIYSLIHVSLLAGISKVEKVISVPYQSTFGATEAPMQPRLQLMSEGALMVVQFGDAIAVCARDTEYKDRVALKSAMDRTLGVGVVDNRSELLILTASTMMKAIIDIDQVSNFHPETGRSNLIQSIMTQAIMYGSYSENPLSFSFPPEVNEDSLMSGAEQLSRAILESDHLERLSFLIKFINENGVLGKISQRSRQQLAIDAEKLYAAQQLWPRLNRFPGAGRSYGVLNDAIVKFMYNTGEGHHDDLMRAFFRLRIHDLGKLLPYVADFTRRSLNEAPEAAGDILSESNNVLLTMLNSAFEYREYNHGIYGIELPLIKPWTSRLEVIDLAIELFDSTTALVESGTEMTVDEASEPKSQLPDLASLIFACMTERLDWLKSAVAGDDRGVERERSLLEDRFRQLRPEVLDTLRRNGFADHAFKLAEQYRDFRSLASLCNKDVVYPIEENPHALVIQSYIEKFRDEFTEELYHWYIEHGELRAMFAQEDVYGDYMDRFFAKHSYPSISWIHDLNKYRWSAAAETLLSESQDAGELSGKTLMLSIGKLSHLAHLQEDEDVEDERLLDAFHDGLDFVSVHEMILGEFRSALAAVRGKQSVDAQVDTITRSQASKIADKRSLPLVFKQLVRLLLQGKVLSVEDVADILSLKDNTDTTEDYATALHLLARANNLPEGRRLSAFRAVWRRIYIHDDWHFIKQTAGITDDELNERFRNTALFSVLSATLPKRHQPEGYILSPAQALAVPSVEEIGEHWPSMSPDQVEGLAQDYREESETLEAYGLGEAYERAKELVLEQFISGQS</sequence>
<dbReference type="Gene3D" id="2.130.10.10">
    <property type="entry name" value="YVTN repeat-like/Quinoprotein amine dehydrogenase"/>
    <property type="match status" value="1"/>
</dbReference>
<dbReference type="AlphaFoldDB" id="A0A4S4LYY7"/>
<evidence type="ECO:0000256" key="6">
    <source>
        <dbReference type="ARBA" id="ARBA00023010"/>
    </source>
</evidence>
<dbReference type="InterPro" id="IPR015943">
    <property type="entry name" value="WD40/YVTN_repeat-like_dom_sf"/>
</dbReference>
<keyword evidence="6" id="KW-0811">Translocation</keyword>
<dbReference type="EMBL" id="SGPL01000096">
    <property type="protein sequence ID" value="THH17812.1"/>
    <property type="molecule type" value="Genomic_DNA"/>
</dbReference>
<evidence type="ECO:0000259" key="10">
    <source>
        <dbReference type="Pfam" id="PF08801"/>
    </source>
</evidence>
<dbReference type="SUPFAM" id="SSF117289">
    <property type="entry name" value="Nucleoporin domain"/>
    <property type="match status" value="1"/>
</dbReference>
<dbReference type="InterPro" id="IPR014908">
    <property type="entry name" value="Nucleoporin_Nup133/Nup155_N"/>
</dbReference>
<keyword evidence="3" id="KW-0813">Transport</keyword>
<reference evidence="11 12" key="1">
    <citation type="submission" date="2019-02" db="EMBL/GenBank/DDBJ databases">
        <title>Genome sequencing of the rare red list fungi Bondarzewia mesenterica.</title>
        <authorList>
            <person name="Buettner E."/>
            <person name="Kellner H."/>
        </authorList>
    </citation>
    <scope>NUCLEOTIDE SEQUENCE [LARGE SCALE GENOMIC DNA]</scope>
    <source>
        <strain evidence="11 12">DSM 108281</strain>
    </source>
</reference>
<feature type="domain" description="Nucleoporin Nup133/Nup155-like C-terminal" evidence="9">
    <location>
        <begin position="735"/>
        <end position="1155"/>
    </location>
</feature>
<keyword evidence="4" id="KW-0509">mRNA transport</keyword>
<keyword evidence="12" id="KW-1185">Reference proteome</keyword>
<evidence type="ECO:0000256" key="3">
    <source>
        <dbReference type="ARBA" id="ARBA00022448"/>
    </source>
</evidence>
<dbReference type="Proteomes" id="UP000310158">
    <property type="component" value="Unassembled WGS sequence"/>
</dbReference>
<evidence type="ECO:0000313" key="11">
    <source>
        <dbReference type="EMBL" id="THH17812.1"/>
    </source>
</evidence>
<dbReference type="Pfam" id="PF08801">
    <property type="entry name" value="Nucleoporin_N"/>
    <property type="match status" value="1"/>
</dbReference>
<keyword evidence="5" id="KW-0653">Protein transport</keyword>
<dbReference type="GO" id="GO:0000972">
    <property type="term" value="P:transcription-dependent tethering of RNA polymerase II gene DNA at nuclear periphery"/>
    <property type="evidence" value="ECO:0007669"/>
    <property type="project" value="TreeGrafter"/>
</dbReference>
<dbReference type="PANTHER" id="PTHR13405:SF11">
    <property type="entry name" value="NUCLEAR PORE COMPLEX PROTEIN NUP133"/>
    <property type="match status" value="1"/>
</dbReference>
<evidence type="ECO:0008006" key="13">
    <source>
        <dbReference type="Google" id="ProtNLM"/>
    </source>
</evidence>